<name>A0ACC5R789_9HYPH</name>
<reference evidence="1" key="1">
    <citation type="submission" date="2021-01" db="EMBL/GenBank/DDBJ databases">
        <authorList>
            <person name="Sun Q."/>
        </authorList>
    </citation>
    <scope>NUCLEOTIDE SEQUENCE</scope>
    <source>
        <strain evidence="1">YIM B02566</strain>
    </source>
</reference>
<keyword evidence="2" id="KW-1185">Reference proteome</keyword>
<evidence type="ECO:0000313" key="2">
    <source>
        <dbReference type="Proteomes" id="UP000616151"/>
    </source>
</evidence>
<sequence length="366" mass="39670">MSTVSPLPATMRAIVCHGPKDYRLEEIPVPVPGPGEVLARIHFAGICASDLKCYLGAPMFWGTNDKPGGYCQPPITAGHEFIAEVVRLGDGSAEKYGLAVGDHVISEQIVPCEQCRFCKNGQHWMCDINDVYGFRQNTPGAWADYMLFPAKALNYKVPKSLRLDHAAFIEPLACSIHAVDQGNIQPDDTVVIAGCGPLGLGMVAAAKLKGPKRIIAIDLHETRLASALRSGADLALNPRTVDVIAKVKELTEGYGCDVYIEATGSPAGVGQGLEMIRKLGTFVEFSVLVEPVSVDWTIIGDRKELTIRGAHLSPYCYPRAIKMLEDSLLPMDEIITHRLALADYQHGIELVRTATGSTKVVFDMSL</sequence>
<evidence type="ECO:0000313" key="1">
    <source>
        <dbReference type="EMBL" id="MBK1868443.1"/>
    </source>
</evidence>
<proteinExistence type="predicted"/>
<comment type="caution">
    <text evidence="1">The sequence shown here is derived from an EMBL/GenBank/DDBJ whole genome shotgun (WGS) entry which is preliminary data.</text>
</comment>
<dbReference type="EMBL" id="JAENHL010000007">
    <property type="protein sequence ID" value="MBK1868443.1"/>
    <property type="molecule type" value="Genomic_DNA"/>
</dbReference>
<organism evidence="1 2">
    <name type="scientific">Taklimakanibacter albus</name>
    <dbReference type="NCBI Taxonomy" id="2800327"/>
    <lineage>
        <taxon>Bacteria</taxon>
        <taxon>Pseudomonadati</taxon>
        <taxon>Pseudomonadota</taxon>
        <taxon>Alphaproteobacteria</taxon>
        <taxon>Hyphomicrobiales</taxon>
        <taxon>Aestuariivirgaceae</taxon>
        <taxon>Taklimakanibacter</taxon>
    </lineage>
</organism>
<protein>
    <submittedName>
        <fullName evidence="1">Alcohol dehydrogenase catalytic domain-containing protein</fullName>
    </submittedName>
</protein>
<gene>
    <name evidence="1" type="ORF">JHL16_18965</name>
</gene>
<accession>A0ACC5R789</accession>
<dbReference type="Proteomes" id="UP000616151">
    <property type="component" value="Unassembled WGS sequence"/>
</dbReference>